<keyword evidence="3" id="KW-0732">Signal</keyword>
<dbReference type="OrthoDB" id="4401005at2"/>
<keyword evidence="2" id="KW-0812">Transmembrane</keyword>
<feature type="compositionally biased region" description="Polar residues" evidence="1">
    <location>
        <begin position="174"/>
        <end position="191"/>
    </location>
</feature>
<feature type="compositionally biased region" description="Low complexity" evidence="1">
    <location>
        <begin position="192"/>
        <end position="228"/>
    </location>
</feature>
<keyword evidence="5" id="KW-1185">Reference proteome</keyword>
<dbReference type="Proteomes" id="UP000272729">
    <property type="component" value="Unassembled WGS sequence"/>
</dbReference>
<feature type="compositionally biased region" description="Pro residues" evidence="1">
    <location>
        <begin position="139"/>
        <end position="173"/>
    </location>
</feature>
<organism evidence="4 5">
    <name type="scientific">Saccharothrix variisporea</name>
    <dbReference type="NCBI Taxonomy" id="543527"/>
    <lineage>
        <taxon>Bacteria</taxon>
        <taxon>Bacillati</taxon>
        <taxon>Actinomycetota</taxon>
        <taxon>Actinomycetes</taxon>
        <taxon>Pseudonocardiales</taxon>
        <taxon>Pseudonocardiaceae</taxon>
        <taxon>Saccharothrix</taxon>
    </lineage>
</organism>
<evidence type="ECO:0000313" key="5">
    <source>
        <dbReference type="Proteomes" id="UP000272729"/>
    </source>
</evidence>
<keyword evidence="2" id="KW-0472">Membrane</keyword>
<protein>
    <recommendedName>
        <fullName evidence="6">MYXO-CTERM domain-containing protein</fullName>
    </recommendedName>
</protein>
<proteinExistence type="predicted"/>
<evidence type="ECO:0008006" key="6">
    <source>
        <dbReference type="Google" id="ProtNLM"/>
    </source>
</evidence>
<sequence length="272" mass="26109">MRLLAPLVALGMVLLGAPVAASAASECSGVTVVVDFGSLGGGVRTGCAGGDPGSGLAALGGAGFAFDLASRQPGFVCRINGAPASDPCVNAAPNTAYWSYWHGTPGGSWSYSSAGASGYDPAPGSVEGWAFGAGGQPGIAPPAPAPQPQPQPQPQPPVQPAPNQPAPGRPAPSQPASGQTGQPAPSGTASEQPAPSQTGSSASATGSSATSPPASPSESAPASTSVVPTAGSREDRGVPVGLIVGLAVMVALGAAGWWIARRRAESSGGAGS</sequence>
<dbReference type="AlphaFoldDB" id="A0A495X7H5"/>
<keyword evidence="2" id="KW-1133">Transmembrane helix</keyword>
<feature type="transmembrane region" description="Helical" evidence="2">
    <location>
        <begin position="238"/>
        <end position="260"/>
    </location>
</feature>
<evidence type="ECO:0000256" key="1">
    <source>
        <dbReference type="SAM" id="MobiDB-lite"/>
    </source>
</evidence>
<dbReference type="EMBL" id="RBXR01000001">
    <property type="protein sequence ID" value="RKT67468.1"/>
    <property type="molecule type" value="Genomic_DNA"/>
</dbReference>
<evidence type="ECO:0000313" key="4">
    <source>
        <dbReference type="EMBL" id="RKT67468.1"/>
    </source>
</evidence>
<accession>A0A495X7H5</accession>
<evidence type="ECO:0000256" key="2">
    <source>
        <dbReference type="SAM" id="Phobius"/>
    </source>
</evidence>
<feature type="signal peptide" evidence="3">
    <location>
        <begin position="1"/>
        <end position="23"/>
    </location>
</feature>
<feature type="region of interest" description="Disordered" evidence="1">
    <location>
        <begin position="127"/>
        <end position="236"/>
    </location>
</feature>
<evidence type="ECO:0000256" key="3">
    <source>
        <dbReference type="SAM" id="SignalP"/>
    </source>
</evidence>
<dbReference type="RefSeq" id="WP_121217771.1">
    <property type="nucleotide sequence ID" value="NZ_JBIUBA010000009.1"/>
</dbReference>
<name>A0A495X7H5_9PSEU</name>
<feature type="chain" id="PRO_5019868554" description="MYXO-CTERM domain-containing protein" evidence="3">
    <location>
        <begin position="24"/>
        <end position="272"/>
    </location>
</feature>
<reference evidence="4 5" key="1">
    <citation type="submission" date="2018-10" db="EMBL/GenBank/DDBJ databases">
        <title>Sequencing the genomes of 1000 actinobacteria strains.</title>
        <authorList>
            <person name="Klenk H.-P."/>
        </authorList>
    </citation>
    <scope>NUCLEOTIDE SEQUENCE [LARGE SCALE GENOMIC DNA]</scope>
    <source>
        <strain evidence="4 5">DSM 43911</strain>
    </source>
</reference>
<gene>
    <name evidence="4" type="ORF">DFJ66_0643</name>
</gene>
<comment type="caution">
    <text evidence="4">The sequence shown here is derived from an EMBL/GenBank/DDBJ whole genome shotgun (WGS) entry which is preliminary data.</text>
</comment>